<dbReference type="Proteomes" id="UP001516400">
    <property type="component" value="Unassembled WGS sequence"/>
</dbReference>
<dbReference type="InterPro" id="IPR008978">
    <property type="entry name" value="HSP20-like_chaperone"/>
</dbReference>
<dbReference type="SUPFAM" id="SSF49764">
    <property type="entry name" value="HSP20-like chaperones"/>
    <property type="match status" value="1"/>
</dbReference>
<dbReference type="InterPro" id="IPR001436">
    <property type="entry name" value="Alpha-crystallin/sHSP_animal"/>
</dbReference>
<dbReference type="Pfam" id="PF00011">
    <property type="entry name" value="HSP20"/>
    <property type="match status" value="1"/>
</dbReference>
<comment type="similarity">
    <text evidence="1 2">Belongs to the small heat shock protein (HSP20) family.</text>
</comment>
<dbReference type="AlphaFoldDB" id="A0ABD2NQR1"/>
<dbReference type="PANTHER" id="PTHR45640:SF26">
    <property type="entry name" value="RE23625P"/>
    <property type="match status" value="1"/>
</dbReference>
<dbReference type="PROSITE" id="PS01031">
    <property type="entry name" value="SHSP"/>
    <property type="match status" value="1"/>
</dbReference>
<dbReference type="EMBL" id="JABFTP020000144">
    <property type="protein sequence ID" value="KAL3280782.1"/>
    <property type="molecule type" value="Genomic_DNA"/>
</dbReference>
<evidence type="ECO:0000313" key="5">
    <source>
        <dbReference type="Proteomes" id="UP001516400"/>
    </source>
</evidence>
<evidence type="ECO:0000259" key="3">
    <source>
        <dbReference type="PROSITE" id="PS01031"/>
    </source>
</evidence>
<gene>
    <name evidence="4" type="ORF">HHI36_004014</name>
</gene>
<organism evidence="4 5">
    <name type="scientific">Cryptolaemus montrouzieri</name>
    <dbReference type="NCBI Taxonomy" id="559131"/>
    <lineage>
        <taxon>Eukaryota</taxon>
        <taxon>Metazoa</taxon>
        <taxon>Ecdysozoa</taxon>
        <taxon>Arthropoda</taxon>
        <taxon>Hexapoda</taxon>
        <taxon>Insecta</taxon>
        <taxon>Pterygota</taxon>
        <taxon>Neoptera</taxon>
        <taxon>Endopterygota</taxon>
        <taxon>Coleoptera</taxon>
        <taxon>Polyphaga</taxon>
        <taxon>Cucujiformia</taxon>
        <taxon>Coccinelloidea</taxon>
        <taxon>Coccinellidae</taxon>
        <taxon>Scymninae</taxon>
        <taxon>Scymnini</taxon>
        <taxon>Cryptolaemus</taxon>
    </lineage>
</organism>
<protein>
    <recommendedName>
        <fullName evidence="3">SHSP domain-containing protein</fullName>
    </recommendedName>
</protein>
<accession>A0ABD2NQR1</accession>
<dbReference type="GO" id="GO:0009408">
    <property type="term" value="P:response to heat"/>
    <property type="evidence" value="ECO:0007669"/>
    <property type="project" value="UniProtKB-ARBA"/>
</dbReference>
<proteinExistence type="inferred from homology"/>
<dbReference type="InterPro" id="IPR002068">
    <property type="entry name" value="A-crystallin/Hsp20_dom"/>
</dbReference>
<keyword evidence="5" id="KW-1185">Reference proteome</keyword>
<sequence>MIENNLSSSTNSLVKNLNDDSDFLHKYNFQVSLYVFPYKTEEIVVSAVGHKILVEAKQRKVNIIENGSKTSSAFWRNYFVPEEYDMMKLKYKIFEDGMLTISVPRKDSANNVKPSTLIYKLDV</sequence>
<dbReference type="PANTHER" id="PTHR45640">
    <property type="entry name" value="HEAT SHOCK PROTEIN HSP-12.2-RELATED"/>
    <property type="match status" value="1"/>
</dbReference>
<feature type="domain" description="SHSP" evidence="3">
    <location>
        <begin position="8"/>
        <end position="120"/>
    </location>
</feature>
<name>A0ABD2NQR1_9CUCU</name>
<evidence type="ECO:0000256" key="2">
    <source>
        <dbReference type="RuleBase" id="RU003616"/>
    </source>
</evidence>
<dbReference type="Gene3D" id="2.60.40.790">
    <property type="match status" value="1"/>
</dbReference>
<comment type="caution">
    <text evidence="4">The sequence shown here is derived from an EMBL/GenBank/DDBJ whole genome shotgun (WGS) entry which is preliminary data.</text>
</comment>
<evidence type="ECO:0000256" key="1">
    <source>
        <dbReference type="PROSITE-ProRule" id="PRU00285"/>
    </source>
</evidence>
<dbReference type="CDD" id="cd06526">
    <property type="entry name" value="metazoan_ACD"/>
    <property type="match status" value="1"/>
</dbReference>
<evidence type="ECO:0000313" key="4">
    <source>
        <dbReference type="EMBL" id="KAL3280782.1"/>
    </source>
</evidence>
<reference evidence="4 5" key="1">
    <citation type="journal article" date="2021" name="BMC Biol.">
        <title>Horizontally acquired antibacterial genes associated with adaptive radiation of ladybird beetles.</title>
        <authorList>
            <person name="Li H.S."/>
            <person name="Tang X.F."/>
            <person name="Huang Y.H."/>
            <person name="Xu Z.Y."/>
            <person name="Chen M.L."/>
            <person name="Du X.Y."/>
            <person name="Qiu B.Y."/>
            <person name="Chen P.T."/>
            <person name="Zhang W."/>
            <person name="Slipinski A."/>
            <person name="Escalona H.E."/>
            <person name="Waterhouse R.M."/>
            <person name="Zwick A."/>
            <person name="Pang H."/>
        </authorList>
    </citation>
    <scope>NUCLEOTIDE SEQUENCE [LARGE SCALE GENOMIC DNA]</scope>
    <source>
        <strain evidence="4">SYSU2018</strain>
    </source>
</reference>